<evidence type="ECO:0000313" key="2">
    <source>
        <dbReference type="EMBL" id="CDO96336.1"/>
    </source>
</evidence>
<feature type="region of interest" description="Disordered" evidence="1">
    <location>
        <begin position="133"/>
        <end position="154"/>
    </location>
</feature>
<reference evidence="2 3" key="1">
    <citation type="submission" date="2014-03" db="EMBL/GenBank/DDBJ databases">
        <title>The genome of Kluyveromyces dobzhanskii.</title>
        <authorList>
            <person name="Nystedt B."/>
            <person name="Astrom S."/>
        </authorList>
    </citation>
    <scope>NUCLEOTIDE SEQUENCE [LARGE SCALE GENOMIC DNA]</scope>
    <source>
        <strain evidence="2 3">CBS 2104</strain>
    </source>
</reference>
<dbReference type="AlphaFoldDB" id="A0A0A8LDF8"/>
<dbReference type="Proteomes" id="UP000031516">
    <property type="component" value="Unassembled WGS sequence"/>
</dbReference>
<comment type="caution">
    <text evidence="2">The sequence shown here is derived from an EMBL/GenBank/DDBJ whole genome shotgun (WGS) entry which is preliminary data.</text>
</comment>
<keyword evidence="3" id="KW-1185">Reference proteome</keyword>
<feature type="region of interest" description="Disordered" evidence="1">
    <location>
        <begin position="344"/>
        <end position="365"/>
    </location>
</feature>
<name>A0A0A8LDF8_9SACH</name>
<feature type="compositionally biased region" description="Polar residues" evidence="1">
    <location>
        <begin position="1"/>
        <end position="22"/>
    </location>
</feature>
<protein>
    <submittedName>
        <fullName evidence="2">WGS project CCBQ000000000 data, contig 00058</fullName>
    </submittedName>
</protein>
<gene>
    <name evidence="2" type="ORF">KLDO_g4542</name>
</gene>
<feature type="compositionally biased region" description="Polar residues" evidence="1">
    <location>
        <begin position="133"/>
        <end position="151"/>
    </location>
</feature>
<evidence type="ECO:0000313" key="3">
    <source>
        <dbReference type="Proteomes" id="UP000031516"/>
    </source>
</evidence>
<organism evidence="2 3">
    <name type="scientific">Kluyveromyces dobzhanskii CBS 2104</name>
    <dbReference type="NCBI Taxonomy" id="1427455"/>
    <lineage>
        <taxon>Eukaryota</taxon>
        <taxon>Fungi</taxon>
        <taxon>Dikarya</taxon>
        <taxon>Ascomycota</taxon>
        <taxon>Saccharomycotina</taxon>
        <taxon>Saccharomycetes</taxon>
        <taxon>Saccharomycetales</taxon>
        <taxon>Saccharomycetaceae</taxon>
        <taxon>Kluyveromyces</taxon>
    </lineage>
</organism>
<feature type="compositionally biased region" description="Polar residues" evidence="1">
    <location>
        <begin position="31"/>
        <end position="40"/>
    </location>
</feature>
<evidence type="ECO:0000256" key="1">
    <source>
        <dbReference type="SAM" id="MobiDB-lite"/>
    </source>
</evidence>
<proteinExistence type="predicted"/>
<dbReference type="EMBL" id="CCBQ010000047">
    <property type="protein sequence ID" value="CDO96336.1"/>
    <property type="molecule type" value="Genomic_DNA"/>
</dbReference>
<dbReference type="OrthoDB" id="4067969at2759"/>
<sequence>MSTTTQKKTSFSELSSLLQGGNHTHLKHSRQSSLKTTKSLYTVPEVKTESTSPADSEHKQKGSRFPLTSSSHQLLNTIRSKKNSQSQCLILGDQKDRRVSALSRAHSGEPLTKTFSNPINRYEYQKTFTVRPKSTSSRCTSTVTPSESPPDNSLVEPVLVAMDELTVDEHFTRPINENYTLKSKFENFDGKSLESAVVASPSSSNQSPFTKGSIVEPVPPISRRDSLTLKQFNSDLSNHVSRTQLKLDQLRGKFNEARNSMHTSDDTIYLLNPSADSRFSNNSLSPQKDVWKPTAHAKFWLNSELSTNLVCQQLNLECKMVERFNYNGKSILITRMRRIILKKRGKQTERIKSNGKNPSLQRRELSPVSTSSLTLEKFVSLNALTHFDDFPEINDSRLKSILVEGKKSCEEIWHQTEITEFISLDTPASNPTDPAILSASTVSEIFYNR</sequence>
<accession>A0A0A8LDF8</accession>
<feature type="region of interest" description="Disordered" evidence="1">
    <location>
        <begin position="1"/>
        <end position="71"/>
    </location>
</feature>